<evidence type="ECO:0000256" key="4">
    <source>
        <dbReference type="ARBA" id="ARBA00024207"/>
    </source>
</evidence>
<dbReference type="PANTHER" id="PTHR33397">
    <property type="entry name" value="UPF0331 PROTEIN YUTE"/>
    <property type="match status" value="1"/>
</dbReference>
<evidence type="ECO:0000313" key="5">
    <source>
        <dbReference type="EMBL" id="PIP52153.1"/>
    </source>
</evidence>
<comment type="caution">
    <text evidence="5">The sequence shown here is derived from an EMBL/GenBank/DDBJ whole genome shotgun (WGS) entry which is preliminary data.</text>
</comment>
<dbReference type="Proteomes" id="UP000231081">
    <property type="component" value="Unassembled WGS sequence"/>
</dbReference>
<dbReference type="GO" id="GO:0004540">
    <property type="term" value="F:RNA nuclease activity"/>
    <property type="evidence" value="ECO:0007669"/>
    <property type="project" value="InterPro"/>
</dbReference>
<organism evidence="5 6">
    <name type="scientific">Candidatus Beckwithbacteria bacterium CG23_combo_of_CG06-09_8_20_14_all_47_9</name>
    <dbReference type="NCBI Taxonomy" id="1974498"/>
    <lineage>
        <taxon>Bacteria</taxon>
        <taxon>Candidatus Beckwithiibacteriota</taxon>
    </lineage>
</organism>
<evidence type="ECO:0000313" key="6">
    <source>
        <dbReference type="Proteomes" id="UP000231081"/>
    </source>
</evidence>
<keyword evidence="2" id="KW-0540">Nuclease</keyword>
<accession>A0A2H0B3B1</accession>
<sequence length="131" mass="15010">MALDRDQINQKLAQLEDYLKQLAQLKSEPKNSFTESSLVELAAERGIYKACQQTIDIAQSLNAELGFGPPRFYRDLFTQLGKKGVISKKLQLKLEKMAGLRNKLAHEYAKVNPEEIYQIITQDYQDLIDFS</sequence>
<dbReference type="NCBIfam" id="NF047751">
    <property type="entry name" value="HepT_toxin"/>
    <property type="match status" value="1"/>
</dbReference>
<gene>
    <name evidence="5" type="ORF">COX09_03095</name>
</gene>
<name>A0A2H0B3B1_9BACT</name>
<evidence type="ECO:0000256" key="3">
    <source>
        <dbReference type="ARBA" id="ARBA00022801"/>
    </source>
</evidence>
<dbReference type="GO" id="GO:0110001">
    <property type="term" value="C:toxin-antitoxin complex"/>
    <property type="evidence" value="ECO:0007669"/>
    <property type="project" value="InterPro"/>
</dbReference>
<dbReference type="InterPro" id="IPR008201">
    <property type="entry name" value="HepT-like"/>
</dbReference>
<dbReference type="PANTHER" id="PTHR33397:SF3">
    <property type="entry name" value="MRNA NUCLEASE HEPT"/>
    <property type="match status" value="1"/>
</dbReference>
<comment type="similarity">
    <text evidence="4">Belongs to the HepT RNase toxin family.</text>
</comment>
<keyword evidence="3" id="KW-0378">Hydrolase</keyword>
<reference evidence="5 6" key="1">
    <citation type="submission" date="2017-09" db="EMBL/GenBank/DDBJ databases">
        <title>Depth-based differentiation of microbial function through sediment-hosted aquifers and enrichment of novel symbionts in the deep terrestrial subsurface.</title>
        <authorList>
            <person name="Probst A.J."/>
            <person name="Ladd B."/>
            <person name="Jarett J.K."/>
            <person name="Geller-Mcgrath D.E."/>
            <person name="Sieber C.M."/>
            <person name="Emerson J.B."/>
            <person name="Anantharaman K."/>
            <person name="Thomas B.C."/>
            <person name="Malmstrom R."/>
            <person name="Stieglmeier M."/>
            <person name="Klingl A."/>
            <person name="Woyke T."/>
            <person name="Ryan C.M."/>
            <person name="Banfield J.F."/>
        </authorList>
    </citation>
    <scope>NUCLEOTIDE SEQUENCE [LARGE SCALE GENOMIC DNA]</scope>
    <source>
        <strain evidence="5">CG23_combo_of_CG06-09_8_20_14_all_47_9</strain>
    </source>
</reference>
<evidence type="ECO:0008006" key="7">
    <source>
        <dbReference type="Google" id="ProtNLM"/>
    </source>
</evidence>
<feature type="non-terminal residue" evidence="5">
    <location>
        <position position="131"/>
    </location>
</feature>
<dbReference type="EMBL" id="PCSQ01000083">
    <property type="protein sequence ID" value="PIP52153.1"/>
    <property type="molecule type" value="Genomic_DNA"/>
</dbReference>
<evidence type="ECO:0000256" key="1">
    <source>
        <dbReference type="ARBA" id="ARBA00022649"/>
    </source>
</evidence>
<dbReference type="Pfam" id="PF01934">
    <property type="entry name" value="HepT-like"/>
    <property type="match status" value="1"/>
</dbReference>
<dbReference type="InterPro" id="IPR037038">
    <property type="entry name" value="HepT-like_sf"/>
</dbReference>
<protein>
    <recommendedName>
        <fullName evidence="7">DUF86 domain-containing protein</fullName>
    </recommendedName>
</protein>
<dbReference type="AlphaFoldDB" id="A0A2H0B3B1"/>
<proteinExistence type="inferred from homology"/>
<dbReference type="GO" id="GO:0016787">
    <property type="term" value="F:hydrolase activity"/>
    <property type="evidence" value="ECO:0007669"/>
    <property type="project" value="UniProtKB-KW"/>
</dbReference>
<dbReference type="Gene3D" id="1.20.120.580">
    <property type="entry name" value="bsu32300-like"/>
    <property type="match status" value="1"/>
</dbReference>
<evidence type="ECO:0000256" key="2">
    <source>
        <dbReference type="ARBA" id="ARBA00022722"/>
    </source>
</evidence>
<keyword evidence="1" id="KW-1277">Toxin-antitoxin system</keyword>
<dbReference type="InterPro" id="IPR052379">
    <property type="entry name" value="Type_VII_TA_RNase"/>
</dbReference>